<accession>A0AAD6UTV1</accession>
<dbReference type="AlphaFoldDB" id="A0AAD6UTV1"/>
<feature type="compositionally biased region" description="Basic residues" evidence="1">
    <location>
        <begin position="213"/>
        <end position="223"/>
    </location>
</feature>
<comment type="caution">
    <text evidence="2">The sequence shown here is derived from an EMBL/GenBank/DDBJ whole genome shotgun (WGS) entry which is preliminary data.</text>
</comment>
<feature type="compositionally biased region" description="Basic and acidic residues" evidence="1">
    <location>
        <begin position="62"/>
        <end position="78"/>
    </location>
</feature>
<dbReference type="EMBL" id="JARJCW010000098">
    <property type="protein sequence ID" value="KAJ7194391.1"/>
    <property type="molecule type" value="Genomic_DNA"/>
</dbReference>
<feature type="region of interest" description="Disordered" evidence="1">
    <location>
        <begin position="56"/>
        <end position="100"/>
    </location>
</feature>
<reference evidence="2" key="1">
    <citation type="submission" date="2023-03" db="EMBL/GenBank/DDBJ databases">
        <title>Massive genome expansion in bonnet fungi (Mycena s.s.) driven by repeated elements and novel gene families across ecological guilds.</title>
        <authorList>
            <consortium name="Lawrence Berkeley National Laboratory"/>
            <person name="Harder C.B."/>
            <person name="Miyauchi S."/>
            <person name="Viragh M."/>
            <person name="Kuo A."/>
            <person name="Thoen E."/>
            <person name="Andreopoulos B."/>
            <person name="Lu D."/>
            <person name="Skrede I."/>
            <person name="Drula E."/>
            <person name="Henrissat B."/>
            <person name="Morin E."/>
            <person name="Kohler A."/>
            <person name="Barry K."/>
            <person name="LaButti K."/>
            <person name="Morin E."/>
            <person name="Salamov A."/>
            <person name="Lipzen A."/>
            <person name="Mereny Z."/>
            <person name="Hegedus B."/>
            <person name="Baldrian P."/>
            <person name="Stursova M."/>
            <person name="Weitz H."/>
            <person name="Taylor A."/>
            <person name="Grigoriev I.V."/>
            <person name="Nagy L.G."/>
            <person name="Martin F."/>
            <person name="Kauserud H."/>
        </authorList>
    </citation>
    <scope>NUCLEOTIDE SEQUENCE</scope>
    <source>
        <strain evidence="2">9144</strain>
    </source>
</reference>
<proteinExistence type="predicted"/>
<feature type="region of interest" description="Disordered" evidence="1">
    <location>
        <begin position="191"/>
        <end position="223"/>
    </location>
</feature>
<name>A0AAD6UTV1_9AGAR</name>
<sequence>MRRSQVRAAACVRRACVGRACVGRGGEQTAGWRAEGARRAEGAGCKHTRARGGGVACKSLSKRQEHARDLEARGEGRIRQRKLQRALPKQDPRSLSPAPRMPAGHVARLRGHPVQWQTRVSAVGSRGGVQRVATCTWRGWRADGRRAEGGSDVQRVAVACRGRQWRTEGGGGTAACREQRQRVRVAAYRHAHGDGDVHTPSAERAPVVGCRGGGRRAGARGHAKARHVEYGERAKGAGDVCRRRLWRSDGSCGRHGRHADGGRGSGGVQRAPVTCRGWGW</sequence>
<evidence type="ECO:0000313" key="3">
    <source>
        <dbReference type="Proteomes" id="UP001219525"/>
    </source>
</evidence>
<evidence type="ECO:0000256" key="1">
    <source>
        <dbReference type="SAM" id="MobiDB-lite"/>
    </source>
</evidence>
<gene>
    <name evidence="2" type="ORF">GGX14DRAFT_404662</name>
</gene>
<keyword evidence="3" id="KW-1185">Reference proteome</keyword>
<organism evidence="2 3">
    <name type="scientific">Mycena pura</name>
    <dbReference type="NCBI Taxonomy" id="153505"/>
    <lineage>
        <taxon>Eukaryota</taxon>
        <taxon>Fungi</taxon>
        <taxon>Dikarya</taxon>
        <taxon>Basidiomycota</taxon>
        <taxon>Agaricomycotina</taxon>
        <taxon>Agaricomycetes</taxon>
        <taxon>Agaricomycetidae</taxon>
        <taxon>Agaricales</taxon>
        <taxon>Marasmiineae</taxon>
        <taxon>Mycenaceae</taxon>
        <taxon>Mycena</taxon>
    </lineage>
</organism>
<protein>
    <submittedName>
        <fullName evidence="2">Uncharacterized protein</fullName>
    </submittedName>
</protein>
<evidence type="ECO:0000313" key="2">
    <source>
        <dbReference type="EMBL" id="KAJ7194391.1"/>
    </source>
</evidence>
<dbReference type="Proteomes" id="UP001219525">
    <property type="component" value="Unassembled WGS sequence"/>
</dbReference>